<gene>
    <name evidence="1" type="ORF">KARP_00279</name>
</gene>
<dbReference type="Proteomes" id="UP000245243">
    <property type="component" value="Chromosome I"/>
</dbReference>
<evidence type="ECO:0000313" key="2">
    <source>
        <dbReference type="Proteomes" id="UP000245243"/>
    </source>
</evidence>
<sequence>MLNIITSLETDFRSFKLHKNQNQLNTIRVRYKKYSVVVRASFIRSNLEAYSAKINEIG</sequence>
<protein>
    <submittedName>
        <fullName evidence="1">Uncharacterized protein</fullName>
    </submittedName>
</protein>
<accession>A0A2U3RMF3</accession>
<name>A0A2U3RMF3_ORITS</name>
<organism evidence="1 2">
    <name type="scientific">Orientia tsutsugamushi</name>
    <name type="common">Rickettsia tsutsugamushi</name>
    <dbReference type="NCBI Taxonomy" id="784"/>
    <lineage>
        <taxon>Bacteria</taxon>
        <taxon>Pseudomonadati</taxon>
        <taxon>Pseudomonadota</taxon>
        <taxon>Alphaproteobacteria</taxon>
        <taxon>Rickettsiales</taxon>
        <taxon>Rickettsiaceae</taxon>
        <taxon>Rickettsieae</taxon>
        <taxon>Orientia</taxon>
    </lineage>
</organism>
<dbReference type="AlphaFoldDB" id="A0A2U3RMF3"/>
<proteinExistence type="predicted"/>
<dbReference type="EMBL" id="LS398548">
    <property type="protein sequence ID" value="SPR14416.1"/>
    <property type="molecule type" value="Genomic_DNA"/>
</dbReference>
<reference evidence="2" key="1">
    <citation type="submission" date="2018-03" db="EMBL/GenBank/DDBJ databases">
        <authorList>
            <person name="Batty M. E."/>
            <person name="Batty M E."/>
        </authorList>
    </citation>
    <scope>NUCLEOTIDE SEQUENCE [LARGE SCALE GENOMIC DNA]</scope>
</reference>
<evidence type="ECO:0000313" key="1">
    <source>
        <dbReference type="EMBL" id="SPR14416.1"/>
    </source>
</evidence>